<evidence type="ECO:0000313" key="1">
    <source>
        <dbReference type="EMBL" id="NMP30532.1"/>
    </source>
</evidence>
<gene>
    <name evidence="1" type="ORF">HII17_03055</name>
</gene>
<dbReference type="PANTHER" id="PTHR30105:SF2">
    <property type="entry name" value="DIVERGENT POLYSACCHARIDE DEACETYLASE SUPERFAMILY"/>
    <property type="match status" value="1"/>
</dbReference>
<keyword evidence="2" id="KW-1185">Reference proteome</keyword>
<evidence type="ECO:0000313" key="2">
    <source>
        <dbReference type="Proteomes" id="UP000568664"/>
    </source>
</evidence>
<dbReference type="InterPro" id="IPR011330">
    <property type="entry name" value="Glyco_hydro/deAcase_b/a-brl"/>
</dbReference>
<dbReference type="SUPFAM" id="SSF88713">
    <property type="entry name" value="Glycoside hydrolase/deacetylase"/>
    <property type="match status" value="1"/>
</dbReference>
<dbReference type="CDD" id="cd10936">
    <property type="entry name" value="CE4_DAC2"/>
    <property type="match status" value="1"/>
</dbReference>
<dbReference type="Pfam" id="PF04748">
    <property type="entry name" value="Polysacc_deac_2"/>
    <property type="match status" value="1"/>
</dbReference>
<reference evidence="1 2" key="1">
    <citation type="submission" date="2020-04" db="EMBL/GenBank/DDBJ databases">
        <title>Thalassotalea sp. M1531, isolated from the surface of marine red alga.</title>
        <authorList>
            <person name="Pang L."/>
            <person name="Lu D.-C."/>
        </authorList>
    </citation>
    <scope>NUCLEOTIDE SEQUENCE [LARGE SCALE GENOMIC DNA]</scope>
    <source>
        <strain evidence="1 2">M1531</strain>
    </source>
</reference>
<name>A0A7Y0LA11_9GAMM</name>
<dbReference type="AlphaFoldDB" id="A0A7Y0LA11"/>
<organism evidence="1 2">
    <name type="scientific">Thalassotalea algicola</name>
    <dbReference type="NCBI Taxonomy" id="2716224"/>
    <lineage>
        <taxon>Bacteria</taxon>
        <taxon>Pseudomonadati</taxon>
        <taxon>Pseudomonadota</taxon>
        <taxon>Gammaproteobacteria</taxon>
        <taxon>Alteromonadales</taxon>
        <taxon>Colwelliaceae</taxon>
        <taxon>Thalassotalea</taxon>
    </lineage>
</organism>
<accession>A0A7Y0LA11</accession>
<dbReference type="Gene3D" id="3.20.20.370">
    <property type="entry name" value="Glycoside hydrolase/deacetylase"/>
    <property type="match status" value="1"/>
</dbReference>
<dbReference type="Proteomes" id="UP000568664">
    <property type="component" value="Unassembled WGS sequence"/>
</dbReference>
<sequence length="258" mass="28535">MKIILIFSIVIRLYIFLFIVFSFSASAKPAQVAIVIDDIGYRATDKQVLTIPGNITYSVLPQTPYGKRIAEVANNRAHDVILHIPMESTHGKKLGPGALTSDMDENTLKSSLAQSFKEMPFALGINNHMGSHLTTLAKPMLWTMEFLKERELFFLDSVTSSKTLGRKIAGKIGVPAMSRHVFLDNHLNHDYIAGQFKQLITKAKKNQLAIAIAHPHPETVASLTKLIPLLKSHNIELVPLSKLYPAINQTSALTAQAE</sequence>
<dbReference type="PANTHER" id="PTHR30105">
    <property type="entry name" value="UNCHARACTERIZED YIBQ-RELATED"/>
    <property type="match status" value="1"/>
</dbReference>
<dbReference type="GO" id="GO:0005975">
    <property type="term" value="P:carbohydrate metabolic process"/>
    <property type="evidence" value="ECO:0007669"/>
    <property type="project" value="InterPro"/>
</dbReference>
<comment type="caution">
    <text evidence="1">The sequence shown here is derived from an EMBL/GenBank/DDBJ whole genome shotgun (WGS) entry which is preliminary data.</text>
</comment>
<proteinExistence type="predicted"/>
<protein>
    <submittedName>
        <fullName evidence="1">Divergent polysaccharide deacetylase family protein</fullName>
    </submittedName>
</protein>
<dbReference type="InterPro" id="IPR006837">
    <property type="entry name" value="Divergent_DAC"/>
</dbReference>
<dbReference type="EMBL" id="JABBXH010000001">
    <property type="protein sequence ID" value="NMP30532.1"/>
    <property type="molecule type" value="Genomic_DNA"/>
</dbReference>